<dbReference type="PATRIC" id="fig|1160705.3.peg.8621"/>
<dbReference type="RefSeq" id="WP_004004186.1">
    <property type="nucleotide sequence ID" value="NZ_AMLP01000285.1"/>
</dbReference>
<dbReference type="SFLD" id="SFLDG01017">
    <property type="entry name" value="Polyprenyl_Transferase_Like"/>
    <property type="match status" value="1"/>
</dbReference>
<evidence type="ECO:0000256" key="1">
    <source>
        <dbReference type="ARBA" id="ARBA00001946"/>
    </source>
</evidence>
<dbReference type="PANTHER" id="PTHR12001:SF85">
    <property type="entry name" value="SHORT CHAIN ISOPRENYL DIPHOSPHATE SYNTHASE"/>
    <property type="match status" value="1"/>
</dbReference>
<sequence length="362" mass="39129">MTPLGTEADTFLAKTRARIDAMVNSFLTQKANTAPSPYQAELATVLRDFLAGGKRLRPLLCVAGWHAADGQGDTTAVTRLAASLELFHAFALIHDDVMDASDTRRGRPTLHRTLTAQHRSTPHSHHDPHALERFGTNAAILLGDLALTWADELLHTTPICEPHRTTVLHCLDTMRTEIMTGQYLDLLTTGTPTPDLDTALTVIHYKTATYTVQRPLHLGALLAAASQPVLDACTAYGLPLGEAFQLRDDLLDTFGTPSQTGKTCLDDLRQGKHTALLALALSHADPAQTARLRSLVGRPDLTEETAAEIRALLTDTGARAIVEKMIATRHRQAMAALDTAPFPPAATKVLARLADRATARTS</sequence>
<dbReference type="CDD" id="cd00685">
    <property type="entry name" value="Trans_IPPS_HT"/>
    <property type="match status" value="1"/>
</dbReference>
<dbReference type="Gene3D" id="1.10.600.10">
    <property type="entry name" value="Farnesyl Diphosphate Synthase"/>
    <property type="match status" value="1"/>
</dbReference>
<evidence type="ECO:0000256" key="4">
    <source>
        <dbReference type="ARBA" id="ARBA00022723"/>
    </source>
</evidence>
<comment type="similarity">
    <text evidence="2 6">Belongs to the FPP/GGPP synthase family.</text>
</comment>
<dbReference type="SUPFAM" id="SSF48576">
    <property type="entry name" value="Terpenoid synthases"/>
    <property type="match status" value="1"/>
</dbReference>
<keyword evidence="5" id="KW-0460">Magnesium</keyword>
<proteinExistence type="inferred from homology"/>
<dbReference type="PANTHER" id="PTHR12001">
    <property type="entry name" value="GERANYLGERANYL PYROPHOSPHATE SYNTHASE"/>
    <property type="match status" value="1"/>
</dbReference>
<dbReference type="InterPro" id="IPR033749">
    <property type="entry name" value="Polyprenyl_synt_CS"/>
</dbReference>
<dbReference type="AlphaFoldDB" id="L8P1H8"/>
<evidence type="ECO:0000256" key="6">
    <source>
        <dbReference type="RuleBase" id="RU004466"/>
    </source>
</evidence>
<evidence type="ECO:0000256" key="2">
    <source>
        <dbReference type="ARBA" id="ARBA00006706"/>
    </source>
</evidence>
<accession>L8P1H8</accession>
<dbReference type="PROSITE" id="PS00444">
    <property type="entry name" value="POLYPRENYL_SYNTHASE_2"/>
    <property type="match status" value="1"/>
</dbReference>
<comment type="caution">
    <text evidence="7">The sequence shown here is derived from an EMBL/GenBank/DDBJ whole genome shotgun (WGS) entry which is preliminary data.</text>
</comment>
<evidence type="ECO:0000256" key="5">
    <source>
        <dbReference type="ARBA" id="ARBA00022842"/>
    </source>
</evidence>
<evidence type="ECO:0000256" key="3">
    <source>
        <dbReference type="ARBA" id="ARBA00022679"/>
    </source>
</evidence>
<evidence type="ECO:0000313" key="7">
    <source>
        <dbReference type="EMBL" id="ELS50350.1"/>
    </source>
</evidence>
<dbReference type="Proteomes" id="UP000011205">
    <property type="component" value="Unassembled WGS sequence"/>
</dbReference>
<dbReference type="InterPro" id="IPR000092">
    <property type="entry name" value="Polyprenyl_synt"/>
</dbReference>
<dbReference type="SFLD" id="SFLDS00005">
    <property type="entry name" value="Isoprenoid_Synthase_Type_I"/>
    <property type="match status" value="1"/>
</dbReference>
<reference evidence="7 8" key="1">
    <citation type="journal article" date="2013" name="Genome Announc.">
        <title>Draft Genome Sequence of Streptomyces viridochromogenes Strain Tu57, Producer of Avilamycin.</title>
        <authorList>
            <person name="Gruning B.A."/>
            <person name="Erxleben A."/>
            <person name="Hahnlein A."/>
            <person name="Gunther S."/>
        </authorList>
    </citation>
    <scope>NUCLEOTIDE SEQUENCE [LARGE SCALE GENOMIC DNA]</scope>
    <source>
        <strain evidence="7 8">Tue57</strain>
    </source>
</reference>
<organism evidence="7 8">
    <name type="scientific">Streptomyces viridochromogenes Tue57</name>
    <dbReference type="NCBI Taxonomy" id="1160705"/>
    <lineage>
        <taxon>Bacteria</taxon>
        <taxon>Bacillati</taxon>
        <taxon>Actinomycetota</taxon>
        <taxon>Actinomycetes</taxon>
        <taxon>Kitasatosporales</taxon>
        <taxon>Streptomycetaceae</taxon>
        <taxon>Streptomyces</taxon>
    </lineage>
</organism>
<dbReference type="InterPro" id="IPR008949">
    <property type="entry name" value="Isoprenoid_synthase_dom_sf"/>
</dbReference>
<dbReference type="PROSITE" id="PS00723">
    <property type="entry name" value="POLYPRENYL_SYNTHASE_1"/>
    <property type="match status" value="1"/>
</dbReference>
<protein>
    <submittedName>
        <fullName evidence="7">Putative Geranylgeranyl diphosphate synthase</fullName>
    </submittedName>
</protein>
<dbReference type="Pfam" id="PF00348">
    <property type="entry name" value="polyprenyl_synt"/>
    <property type="match status" value="1"/>
</dbReference>
<keyword evidence="4" id="KW-0479">Metal-binding</keyword>
<dbReference type="GO" id="GO:0046872">
    <property type="term" value="F:metal ion binding"/>
    <property type="evidence" value="ECO:0007669"/>
    <property type="project" value="UniProtKB-KW"/>
</dbReference>
<gene>
    <name evidence="7" type="ORF">STVIR_8724</name>
</gene>
<evidence type="ECO:0000313" key="8">
    <source>
        <dbReference type="Proteomes" id="UP000011205"/>
    </source>
</evidence>
<keyword evidence="3 6" id="KW-0808">Transferase</keyword>
<dbReference type="GO" id="GO:0004659">
    <property type="term" value="F:prenyltransferase activity"/>
    <property type="evidence" value="ECO:0007669"/>
    <property type="project" value="InterPro"/>
</dbReference>
<dbReference type="GO" id="GO:0008299">
    <property type="term" value="P:isoprenoid biosynthetic process"/>
    <property type="evidence" value="ECO:0007669"/>
    <property type="project" value="InterPro"/>
</dbReference>
<comment type="cofactor">
    <cofactor evidence="1">
        <name>Mg(2+)</name>
        <dbReference type="ChEBI" id="CHEBI:18420"/>
    </cofactor>
</comment>
<name>L8P1H8_STRVR</name>
<dbReference type="EMBL" id="AMLP01000285">
    <property type="protein sequence ID" value="ELS50350.1"/>
    <property type="molecule type" value="Genomic_DNA"/>
</dbReference>